<dbReference type="Pfam" id="PF07470">
    <property type="entry name" value="Glyco_hydro_88"/>
    <property type="match status" value="1"/>
</dbReference>
<feature type="binding site" evidence="4">
    <location>
        <position position="231"/>
    </location>
    <ligand>
        <name>substrate</name>
    </ligand>
</feature>
<reference evidence="5 6" key="2">
    <citation type="submission" date="2020-04" db="EMBL/GenBank/DDBJ databases">
        <authorList>
            <person name="Fomenkov A."/>
            <person name="Anton B.P."/>
            <person name="Roberts R.J."/>
        </authorList>
    </citation>
    <scope>NUCLEOTIDE SEQUENCE [LARGE SCALE GENOMIC DNA]</scope>
    <source>
        <strain evidence="5 6">S2</strain>
    </source>
</reference>
<dbReference type="InterPro" id="IPR010905">
    <property type="entry name" value="Glyco_hydro_88"/>
</dbReference>
<sequence>MSTVIEEGIKQPEKFTYNHGLTKEQVERALNQAIQKVEENLEHFKDTFPDAASVNNVYQPVKNDHEWTQGFWTGMIWLAYETTGDEKFREVAEIQVETFKKRIDERLGLDHHDLGFLYTLSCVAAYKLTGNKEEKDIAIKAADTLLERFSEKGEFIQAWGNLNDPNNYRLIIDCYLNLPLLFWASEVTGDGRYYEAAYKHAKTAMHVVVRDDASTFHTYYFDRETGEPTKGVTAQGYSDDSCWSRGQAWGVYGFPLSYMYTKDERFMEMYHKVTQYFLNRLPEDYIPYWDLIFTEGDQYRDSSAASIAICGLLEADKWLPADHPLKKIYRNAALHMLKSLIDNYTTIDHPESNGLLLHAVYSIPHNGGVDECNIWGDYYYMEALVRVLKDWELYW</sequence>
<dbReference type="PANTHER" id="PTHR36845:SF1">
    <property type="entry name" value="HYDROLASE, PUTATIVE (AFU_ORTHOLOGUE AFUA_7G05090)-RELATED"/>
    <property type="match status" value="1"/>
</dbReference>
<feature type="active site" description="Nucleophile" evidence="3">
    <location>
        <position position="113"/>
    </location>
</feature>
<evidence type="ECO:0000256" key="1">
    <source>
        <dbReference type="ARBA" id="ARBA00022801"/>
    </source>
</evidence>
<dbReference type="Gene3D" id="1.50.10.10">
    <property type="match status" value="1"/>
</dbReference>
<evidence type="ECO:0000313" key="6">
    <source>
        <dbReference type="Proteomes" id="UP000501868"/>
    </source>
</evidence>
<protein>
    <submittedName>
        <fullName evidence="5">Glucuronyl hydrolase</fullName>
    </submittedName>
</protein>
<dbReference type="InterPro" id="IPR008928">
    <property type="entry name" value="6-hairpin_glycosidase_sf"/>
</dbReference>
<dbReference type="Proteomes" id="UP000501868">
    <property type="component" value="Chromosome"/>
</dbReference>
<reference evidence="5 6" key="1">
    <citation type="submission" date="2020-04" db="EMBL/GenBank/DDBJ databases">
        <title>Genome-Wide Identification of 5-Methylcytosine Sites in Bacterial Genomes By High-Throughput Sequencing of MspJI Restriction Fragments.</title>
        <authorList>
            <person name="Wu V."/>
        </authorList>
    </citation>
    <scope>NUCLEOTIDE SEQUENCE [LARGE SCALE GENOMIC DNA]</scope>
    <source>
        <strain evidence="5 6">S2</strain>
    </source>
</reference>
<feature type="binding site" evidence="4">
    <location>
        <position position="245"/>
    </location>
    <ligand>
        <name>substrate</name>
    </ligand>
</feature>
<accession>A0A6H1P133</accession>
<gene>
    <name evidence="5" type="ORF">HFZ78_11015</name>
</gene>
<feature type="binding site" evidence="4">
    <location>
        <position position="249"/>
    </location>
    <ligand>
        <name>substrate</name>
    </ligand>
</feature>
<proteinExistence type="inferred from homology"/>
<feature type="binding site" evidence="4">
    <location>
        <position position="362"/>
    </location>
    <ligand>
        <name>substrate</name>
    </ligand>
</feature>
<dbReference type="GO" id="GO:0000272">
    <property type="term" value="P:polysaccharide catabolic process"/>
    <property type="evidence" value="ECO:0007669"/>
    <property type="project" value="TreeGrafter"/>
</dbReference>
<dbReference type="InterPro" id="IPR052369">
    <property type="entry name" value="UG_Glycosaminoglycan_Hydrolase"/>
</dbReference>
<feature type="binding site" evidence="4">
    <location>
        <position position="173"/>
    </location>
    <ligand>
        <name>substrate</name>
    </ligand>
</feature>
<evidence type="ECO:0000313" key="5">
    <source>
        <dbReference type="EMBL" id="QIZ07175.1"/>
    </source>
</evidence>
<feature type="binding site" evidence="4">
    <location>
        <position position="233"/>
    </location>
    <ligand>
        <name>substrate</name>
    </ligand>
</feature>
<dbReference type="GO" id="GO:0052757">
    <property type="term" value="F:chondroitin hydrolase activity"/>
    <property type="evidence" value="ECO:0007669"/>
    <property type="project" value="TreeGrafter"/>
</dbReference>
<keyword evidence="1 5" id="KW-0378">Hydrolase</keyword>
<evidence type="ECO:0000256" key="3">
    <source>
        <dbReference type="PIRSR" id="PIRSR610905-1"/>
    </source>
</evidence>
<evidence type="ECO:0000256" key="2">
    <source>
        <dbReference type="ARBA" id="ARBA00038358"/>
    </source>
</evidence>
<dbReference type="EMBL" id="CP051128">
    <property type="protein sequence ID" value="QIZ07175.1"/>
    <property type="molecule type" value="Genomic_DNA"/>
</dbReference>
<feature type="active site" description="Proton donor" evidence="3">
    <location>
        <position position="173"/>
    </location>
</feature>
<dbReference type="SUPFAM" id="SSF48208">
    <property type="entry name" value="Six-hairpin glycosidases"/>
    <property type="match status" value="1"/>
</dbReference>
<evidence type="ECO:0000256" key="4">
    <source>
        <dbReference type="PIRSR" id="PIRSR610905-2"/>
    </source>
</evidence>
<comment type="similarity">
    <text evidence="2">Belongs to the glycosyl hydrolase 88 family.</text>
</comment>
<dbReference type="AlphaFoldDB" id="A0A6H1P133"/>
<dbReference type="InterPro" id="IPR012341">
    <property type="entry name" value="6hp_glycosidase-like_sf"/>
</dbReference>
<organism evidence="5 6">
    <name type="scientific">Priestia megaterium</name>
    <name type="common">Bacillus megaterium</name>
    <dbReference type="NCBI Taxonomy" id="1404"/>
    <lineage>
        <taxon>Bacteria</taxon>
        <taxon>Bacillati</taxon>
        <taxon>Bacillota</taxon>
        <taxon>Bacilli</taxon>
        <taxon>Bacillales</taxon>
        <taxon>Bacillaceae</taxon>
        <taxon>Priestia</taxon>
    </lineage>
</organism>
<dbReference type="PANTHER" id="PTHR36845">
    <property type="entry name" value="HYDROLASE, PUTATIVE (AFU_ORTHOLOGUE AFUA_7G05090)-RELATED"/>
    <property type="match status" value="1"/>
</dbReference>
<feature type="binding site" evidence="4">
    <location>
        <position position="113"/>
    </location>
    <ligand>
        <name>substrate</name>
    </ligand>
</feature>
<name>A0A6H1P133_PRIMG</name>